<dbReference type="STRING" id="1076256.A0A2H3AU70"/>
<sequence>YKDDAFFKMIIDDPTANKSFHVKDDLIWMINSKGDHVLCIPKGTHEGQSIQEIVLNQAHEVLSHFGYQQTLEYARRWYWW</sequence>
<gene>
    <name evidence="2" type="ORF">ARMSODRAFT_855758</name>
</gene>
<organism evidence="2 3">
    <name type="scientific">Armillaria solidipes</name>
    <dbReference type="NCBI Taxonomy" id="1076256"/>
    <lineage>
        <taxon>Eukaryota</taxon>
        <taxon>Fungi</taxon>
        <taxon>Dikarya</taxon>
        <taxon>Basidiomycota</taxon>
        <taxon>Agaricomycotina</taxon>
        <taxon>Agaricomycetes</taxon>
        <taxon>Agaricomycetidae</taxon>
        <taxon>Agaricales</taxon>
        <taxon>Marasmiineae</taxon>
        <taxon>Physalacriaceae</taxon>
        <taxon>Armillaria</taxon>
    </lineage>
</organism>
<dbReference type="Proteomes" id="UP000218334">
    <property type="component" value="Unassembled WGS sequence"/>
</dbReference>
<dbReference type="InterPro" id="IPR041588">
    <property type="entry name" value="Integrase_H2C2"/>
</dbReference>
<keyword evidence="3" id="KW-1185">Reference proteome</keyword>
<accession>A0A2H3AU70</accession>
<reference evidence="3" key="1">
    <citation type="journal article" date="2017" name="Nat. Ecol. Evol.">
        <title>Genome expansion and lineage-specific genetic innovations in the forest pathogenic fungi Armillaria.</title>
        <authorList>
            <person name="Sipos G."/>
            <person name="Prasanna A.N."/>
            <person name="Walter M.C."/>
            <person name="O'Connor E."/>
            <person name="Balint B."/>
            <person name="Krizsan K."/>
            <person name="Kiss B."/>
            <person name="Hess J."/>
            <person name="Varga T."/>
            <person name="Slot J."/>
            <person name="Riley R."/>
            <person name="Boka B."/>
            <person name="Rigling D."/>
            <person name="Barry K."/>
            <person name="Lee J."/>
            <person name="Mihaltcheva S."/>
            <person name="LaButti K."/>
            <person name="Lipzen A."/>
            <person name="Waldron R."/>
            <person name="Moloney N.M."/>
            <person name="Sperisen C."/>
            <person name="Kredics L."/>
            <person name="Vagvoelgyi C."/>
            <person name="Patrignani A."/>
            <person name="Fitzpatrick D."/>
            <person name="Nagy I."/>
            <person name="Doyle S."/>
            <person name="Anderson J.B."/>
            <person name="Grigoriev I.V."/>
            <person name="Gueldener U."/>
            <person name="Muensterkoetter M."/>
            <person name="Nagy L.G."/>
        </authorList>
    </citation>
    <scope>NUCLEOTIDE SEQUENCE [LARGE SCALE GENOMIC DNA]</scope>
    <source>
        <strain evidence="3">28-4</strain>
    </source>
</reference>
<evidence type="ECO:0000313" key="3">
    <source>
        <dbReference type="Proteomes" id="UP000218334"/>
    </source>
</evidence>
<proteinExistence type="predicted"/>
<name>A0A2H3AU70_9AGAR</name>
<dbReference type="Gene3D" id="1.10.340.70">
    <property type="match status" value="1"/>
</dbReference>
<evidence type="ECO:0000259" key="1">
    <source>
        <dbReference type="Pfam" id="PF17921"/>
    </source>
</evidence>
<protein>
    <recommendedName>
        <fullName evidence="1">Integrase zinc-binding domain-containing protein</fullName>
    </recommendedName>
</protein>
<dbReference type="EMBL" id="KZ293489">
    <property type="protein sequence ID" value="PBK60274.1"/>
    <property type="molecule type" value="Genomic_DNA"/>
</dbReference>
<feature type="non-terminal residue" evidence="2">
    <location>
        <position position="80"/>
    </location>
</feature>
<dbReference type="Pfam" id="PF17921">
    <property type="entry name" value="Integrase_H2C2"/>
    <property type="match status" value="1"/>
</dbReference>
<dbReference type="AlphaFoldDB" id="A0A2H3AU70"/>
<feature type="domain" description="Integrase zinc-binding" evidence="1">
    <location>
        <begin position="49"/>
        <end position="80"/>
    </location>
</feature>
<feature type="non-terminal residue" evidence="2">
    <location>
        <position position="1"/>
    </location>
</feature>
<evidence type="ECO:0000313" key="2">
    <source>
        <dbReference type="EMBL" id="PBK60274.1"/>
    </source>
</evidence>